<dbReference type="GO" id="GO:0006072">
    <property type="term" value="P:glycerol-3-phosphate metabolic process"/>
    <property type="evidence" value="ECO:0007669"/>
    <property type="project" value="InterPro"/>
</dbReference>
<dbReference type="InterPro" id="IPR031656">
    <property type="entry name" value="DAO_C"/>
</dbReference>
<keyword evidence="6" id="KW-0274">FAD</keyword>
<sequence length="760" mass="84256">MSSALRLVASRNYVSRLNRLACSTISKQRVLPVISSVNTFSTTSIRQERKRDPGLDITGQATYPNEIPGPQGLPSRAEQIKRLSSTSPDDPYDILVIGGGATGAGIAFDAASRDGGYKVACIERGDFASETSSRSTKLIWAGIRYMATASASLLSKNLFTNPIDTIKDFAGEIKMVLNCHRERKYMTTQQKHLTNWVPIAIPFSEWYVSPAPFGHPLFSFFPVLAPFVLKVYDSMSGFTCPPSYIMGKSKAKEIFPQLSDRKINYCAVFYEAQHNDSRTNIAIAMSAAEHGAHISNYVEMTSTIKDANGKVIGVKALDRMTNKEFDIYSKKVVFAGGPFTDGLREMEEEDPSKLKPAVNGASGTHIVLPGYYCPRDIGLLDYNTSDGRFLFFVPWEKHCLVGTTDTKCPAETLPSPPEDEVQWILDECGKYLSDDVRVRRSDVLSAWRGWRPLANDPHAPPGAPVSRDHIISENPDTGVVFIAGGKWTTWREMAEEAVDRVFGEKAPKSKTLDLKLFGGDGYSGNLSIKLIQKHGMTNDTASMLAKTYGGRAWEVCELSESTKLTWPRFGVPLANNYPYITAEVRYACREYACTIEDVLSRRTRLAYLNKDAALGSIPIVADIMAKELGWTEDVKAEQIAAATKYVSSYAGRIPENKETSLRGTSYRSLQDLFDAIDTDDSGFLDRMEVGELASVLGIELTEDELNVAFSEMDQNGNDRVDFEEFETWFENSKDSFFYQRLSQELGLESLKKMGPGALLG</sequence>
<dbReference type="SMART" id="SM00054">
    <property type="entry name" value="EFh"/>
    <property type="match status" value="2"/>
</dbReference>
<dbReference type="SUPFAM" id="SSF47473">
    <property type="entry name" value="EF-hand"/>
    <property type="match status" value="1"/>
</dbReference>
<evidence type="ECO:0000313" key="13">
    <source>
        <dbReference type="Proteomes" id="UP001054902"/>
    </source>
</evidence>
<comment type="pathway">
    <text evidence="2">Polyol metabolism; glycerol degradation.</text>
</comment>
<dbReference type="InterPro" id="IPR018247">
    <property type="entry name" value="EF_Hand_1_Ca_BS"/>
</dbReference>
<dbReference type="GO" id="GO:0005509">
    <property type="term" value="F:calcium ion binding"/>
    <property type="evidence" value="ECO:0007669"/>
    <property type="project" value="InterPro"/>
</dbReference>
<dbReference type="GO" id="GO:0004368">
    <property type="term" value="F:glycerol-3-phosphate dehydrogenase (quinone) activity"/>
    <property type="evidence" value="ECO:0007669"/>
    <property type="project" value="UniProtKB-EC"/>
</dbReference>
<feature type="domain" description="EF-hand" evidence="11">
    <location>
        <begin position="664"/>
        <end position="699"/>
    </location>
</feature>
<dbReference type="Gene3D" id="1.10.8.870">
    <property type="entry name" value="Alpha-glycerophosphate oxidase, cap domain"/>
    <property type="match status" value="1"/>
</dbReference>
<evidence type="ECO:0000256" key="4">
    <source>
        <dbReference type="ARBA" id="ARBA00013029"/>
    </source>
</evidence>
<dbReference type="AlphaFoldDB" id="A0AAD3HCI8"/>
<evidence type="ECO:0000256" key="6">
    <source>
        <dbReference type="ARBA" id="ARBA00022827"/>
    </source>
</evidence>
<dbReference type="Gene3D" id="1.10.238.10">
    <property type="entry name" value="EF-hand"/>
    <property type="match status" value="1"/>
</dbReference>
<dbReference type="PANTHER" id="PTHR11985:SF15">
    <property type="entry name" value="GLYCEROL-3-PHOSPHATE DEHYDROGENASE, MITOCHONDRIAL"/>
    <property type="match status" value="1"/>
</dbReference>
<feature type="region of interest" description="Disordered" evidence="10">
    <location>
        <begin position="47"/>
        <end position="74"/>
    </location>
</feature>
<dbReference type="Proteomes" id="UP001054902">
    <property type="component" value="Unassembled WGS sequence"/>
</dbReference>
<keyword evidence="7" id="KW-0106">Calcium</keyword>
<keyword evidence="13" id="KW-1185">Reference proteome</keyword>
<evidence type="ECO:0000259" key="11">
    <source>
        <dbReference type="PROSITE" id="PS50222"/>
    </source>
</evidence>
<dbReference type="CDD" id="cd00051">
    <property type="entry name" value="EFh"/>
    <property type="match status" value="1"/>
</dbReference>
<comment type="similarity">
    <text evidence="3">Belongs to the FAD-dependent glycerol-3-phosphate dehydrogenase family.</text>
</comment>
<dbReference type="PROSITE" id="PS50222">
    <property type="entry name" value="EF_HAND_2"/>
    <property type="match status" value="2"/>
</dbReference>
<evidence type="ECO:0000256" key="10">
    <source>
        <dbReference type="SAM" id="MobiDB-lite"/>
    </source>
</evidence>
<evidence type="ECO:0000256" key="9">
    <source>
        <dbReference type="ARBA" id="ARBA00023002"/>
    </source>
</evidence>
<dbReference type="Pfam" id="PF01266">
    <property type="entry name" value="DAO"/>
    <property type="match status" value="1"/>
</dbReference>
<evidence type="ECO:0000313" key="12">
    <source>
        <dbReference type="EMBL" id="GFH58098.1"/>
    </source>
</evidence>
<dbReference type="Pfam" id="PF16901">
    <property type="entry name" value="DAO_C"/>
    <property type="match status" value="1"/>
</dbReference>
<dbReference type="PROSITE" id="PS00018">
    <property type="entry name" value="EF_HAND_1"/>
    <property type="match status" value="2"/>
</dbReference>
<comment type="cofactor">
    <cofactor evidence="1">
        <name>FAD</name>
        <dbReference type="ChEBI" id="CHEBI:57692"/>
    </cofactor>
</comment>
<dbReference type="InterPro" id="IPR011992">
    <property type="entry name" value="EF-hand-dom_pair"/>
</dbReference>
<feature type="domain" description="EF-hand" evidence="11">
    <location>
        <begin position="700"/>
        <end position="735"/>
    </location>
</feature>
<dbReference type="Gene3D" id="3.30.9.10">
    <property type="entry name" value="D-Amino Acid Oxidase, subunit A, domain 2"/>
    <property type="match status" value="1"/>
</dbReference>
<evidence type="ECO:0000256" key="3">
    <source>
        <dbReference type="ARBA" id="ARBA00007330"/>
    </source>
</evidence>
<evidence type="ECO:0000256" key="8">
    <source>
        <dbReference type="ARBA" id="ARBA00022946"/>
    </source>
</evidence>
<dbReference type="Pfam" id="PF13499">
    <property type="entry name" value="EF-hand_7"/>
    <property type="match status" value="1"/>
</dbReference>
<keyword evidence="9" id="KW-0560">Oxidoreductase</keyword>
<accession>A0AAD3HCI8</accession>
<dbReference type="SUPFAM" id="SSF51905">
    <property type="entry name" value="FAD/NAD(P)-binding domain"/>
    <property type="match status" value="1"/>
</dbReference>
<name>A0AAD3HCI8_9STRA</name>
<dbReference type="PANTHER" id="PTHR11985">
    <property type="entry name" value="GLYCEROL-3-PHOSPHATE DEHYDROGENASE"/>
    <property type="match status" value="1"/>
</dbReference>
<dbReference type="PRINTS" id="PR01001">
    <property type="entry name" value="FADG3PDH"/>
</dbReference>
<organism evidence="12 13">
    <name type="scientific">Chaetoceros tenuissimus</name>
    <dbReference type="NCBI Taxonomy" id="426638"/>
    <lineage>
        <taxon>Eukaryota</taxon>
        <taxon>Sar</taxon>
        <taxon>Stramenopiles</taxon>
        <taxon>Ochrophyta</taxon>
        <taxon>Bacillariophyta</taxon>
        <taxon>Coscinodiscophyceae</taxon>
        <taxon>Chaetocerotophycidae</taxon>
        <taxon>Chaetocerotales</taxon>
        <taxon>Chaetocerotaceae</taxon>
        <taxon>Chaetoceros</taxon>
    </lineage>
</organism>
<evidence type="ECO:0000256" key="2">
    <source>
        <dbReference type="ARBA" id="ARBA00004745"/>
    </source>
</evidence>
<dbReference type="InterPro" id="IPR002048">
    <property type="entry name" value="EF_hand_dom"/>
</dbReference>
<dbReference type="EC" id="1.1.5.3" evidence="4"/>
<proteinExistence type="inferred from homology"/>
<comment type="caution">
    <text evidence="12">The sequence shown here is derived from an EMBL/GenBank/DDBJ whole genome shotgun (WGS) entry which is preliminary data.</text>
</comment>
<dbReference type="InterPro" id="IPR006076">
    <property type="entry name" value="FAD-dep_OxRdtase"/>
</dbReference>
<dbReference type="GO" id="GO:0005739">
    <property type="term" value="C:mitochondrion"/>
    <property type="evidence" value="ECO:0007669"/>
    <property type="project" value="TreeGrafter"/>
</dbReference>
<gene>
    <name evidence="12" type="ORF">CTEN210_14574</name>
</gene>
<dbReference type="InterPro" id="IPR038299">
    <property type="entry name" value="DAO_C_sf"/>
</dbReference>
<keyword evidence="5" id="KW-0285">Flavoprotein</keyword>
<reference evidence="12 13" key="1">
    <citation type="journal article" date="2021" name="Sci. Rep.">
        <title>The genome of the diatom Chaetoceros tenuissimus carries an ancient integrated fragment of an extant virus.</title>
        <authorList>
            <person name="Hongo Y."/>
            <person name="Kimura K."/>
            <person name="Takaki Y."/>
            <person name="Yoshida Y."/>
            <person name="Baba S."/>
            <person name="Kobayashi G."/>
            <person name="Nagasaki K."/>
            <person name="Hano T."/>
            <person name="Tomaru Y."/>
        </authorList>
    </citation>
    <scope>NUCLEOTIDE SEQUENCE [LARGE SCALE GENOMIC DNA]</scope>
    <source>
        <strain evidence="12 13">NIES-3715</strain>
    </source>
</reference>
<keyword evidence="8" id="KW-0809">Transit peptide</keyword>
<dbReference type="SUPFAM" id="SSF54373">
    <property type="entry name" value="FAD-linked reductases, C-terminal domain"/>
    <property type="match status" value="1"/>
</dbReference>
<evidence type="ECO:0000256" key="5">
    <source>
        <dbReference type="ARBA" id="ARBA00022630"/>
    </source>
</evidence>
<dbReference type="EMBL" id="BLLK01000060">
    <property type="protein sequence ID" value="GFH58098.1"/>
    <property type="molecule type" value="Genomic_DNA"/>
</dbReference>
<protein>
    <recommendedName>
        <fullName evidence="4">glycerol-3-phosphate dehydrogenase</fullName>
        <ecNumber evidence="4">1.1.5.3</ecNumber>
    </recommendedName>
</protein>
<evidence type="ECO:0000256" key="1">
    <source>
        <dbReference type="ARBA" id="ARBA00001974"/>
    </source>
</evidence>
<evidence type="ECO:0000256" key="7">
    <source>
        <dbReference type="ARBA" id="ARBA00022837"/>
    </source>
</evidence>
<dbReference type="InterPro" id="IPR000447">
    <property type="entry name" value="G3P_DH_FAD-dep"/>
</dbReference>
<dbReference type="InterPro" id="IPR036188">
    <property type="entry name" value="FAD/NAD-bd_sf"/>
</dbReference>
<dbReference type="Gene3D" id="3.50.50.60">
    <property type="entry name" value="FAD/NAD(P)-binding domain"/>
    <property type="match status" value="1"/>
</dbReference>